<organism evidence="1 2">
    <name type="scientific">Aspergillus melleus</name>
    <dbReference type="NCBI Taxonomy" id="138277"/>
    <lineage>
        <taxon>Eukaryota</taxon>
        <taxon>Fungi</taxon>
        <taxon>Dikarya</taxon>
        <taxon>Ascomycota</taxon>
        <taxon>Pezizomycotina</taxon>
        <taxon>Eurotiomycetes</taxon>
        <taxon>Eurotiomycetidae</taxon>
        <taxon>Eurotiales</taxon>
        <taxon>Aspergillaceae</taxon>
        <taxon>Aspergillus</taxon>
        <taxon>Aspergillus subgen. Circumdati</taxon>
    </lineage>
</organism>
<dbReference type="Proteomes" id="UP001177260">
    <property type="component" value="Unassembled WGS sequence"/>
</dbReference>
<evidence type="ECO:0000313" key="1">
    <source>
        <dbReference type="EMBL" id="KAK1144820.1"/>
    </source>
</evidence>
<reference evidence="1 2" key="1">
    <citation type="journal article" date="2023" name="ACS Omega">
        <title>Identification of the Neoaspergillic Acid Biosynthesis Gene Cluster by Establishing an In Vitro CRISPR-Ribonucleoprotein Genetic System in Aspergillus melleus.</title>
        <authorList>
            <person name="Yuan B."/>
            <person name="Grau M.F."/>
            <person name="Murata R.M."/>
            <person name="Torok T."/>
            <person name="Venkateswaran K."/>
            <person name="Stajich J.E."/>
            <person name="Wang C.C.C."/>
        </authorList>
    </citation>
    <scope>NUCLEOTIDE SEQUENCE [LARGE SCALE GENOMIC DNA]</scope>
    <source>
        <strain evidence="1 2">IMV 1140</strain>
    </source>
</reference>
<dbReference type="EMBL" id="JAOPJF010000028">
    <property type="protein sequence ID" value="KAK1144820.1"/>
    <property type="molecule type" value="Genomic_DNA"/>
</dbReference>
<accession>A0ACC3B3S0</accession>
<sequence>MAPSDTQNLHDILSARHFALADHDSDIDVPTVAVTPAVTSQPLPTDDNDATGSETQEQDMNPSRGVRKAGRPRLGKAGGAVLSEDRRKQVRRAQRTYRLKKEATLQQTKQRVVDLEKKLERVSSSFAEMMQKLDPGVKERSPALVRRLDAIYALLADGLDEAMSVSRGRSESSRSIDDACSFPGSQDQSRSHRENTTTAHLPMPSPPYLHPHPSPYTIPPVLLQPPTSSSSHHEPTFTRHLHRLSLEHAFRLFSDARSPPLKIYQVFRLVPCIRDKSKMDPYFRRLVSASIDEPLELHTLPFYSVGGAGTHYPSLDGSGRPVFPVNRRPPRRVLGGLSVDDGESLVRGGVDSGERGEDGDNDEGERRLQAYGLGGVWFDCRDVEGYLKEMGVRLDGGLFPEVRSERRGEEGNDSDAAKQLQASLLDSVQTGSVRDIDESSSKRRCQRILDIDLFLSKLLQGLVILGRAPGFRRNDVVSAFHSALSPRTI</sequence>
<proteinExistence type="predicted"/>
<comment type="caution">
    <text evidence="1">The sequence shown here is derived from an EMBL/GenBank/DDBJ whole genome shotgun (WGS) entry which is preliminary data.</text>
</comment>
<gene>
    <name evidence="1" type="ORF">N8T08_004832</name>
</gene>
<keyword evidence="2" id="KW-1185">Reference proteome</keyword>
<name>A0ACC3B3S0_9EURO</name>
<protein>
    <submittedName>
        <fullName evidence="1">Uncharacterized protein</fullName>
    </submittedName>
</protein>
<evidence type="ECO:0000313" key="2">
    <source>
        <dbReference type="Proteomes" id="UP001177260"/>
    </source>
</evidence>